<comment type="caution">
    <text evidence="2">The sequence shown here is derived from an EMBL/GenBank/DDBJ whole genome shotgun (WGS) entry which is preliminary data.</text>
</comment>
<evidence type="ECO:0000256" key="1">
    <source>
        <dbReference type="SAM" id="Phobius"/>
    </source>
</evidence>
<evidence type="ECO:0000313" key="3">
    <source>
        <dbReference type="Proteomes" id="UP000325081"/>
    </source>
</evidence>
<accession>A0A5A7Q9N7</accession>
<feature type="transmembrane region" description="Helical" evidence="1">
    <location>
        <begin position="12"/>
        <end position="30"/>
    </location>
</feature>
<gene>
    <name evidence="2" type="ORF">STAS_18410</name>
</gene>
<protein>
    <submittedName>
        <fullName evidence="2">Histone-lysine N-methyltransferase Smyd1</fullName>
    </submittedName>
</protein>
<dbReference type="AlphaFoldDB" id="A0A5A7Q9N7"/>
<keyword evidence="1" id="KW-1133">Transmembrane helix</keyword>
<organism evidence="2 3">
    <name type="scientific">Striga asiatica</name>
    <name type="common">Asiatic witchweed</name>
    <name type="synonym">Buchnera asiatica</name>
    <dbReference type="NCBI Taxonomy" id="4170"/>
    <lineage>
        <taxon>Eukaryota</taxon>
        <taxon>Viridiplantae</taxon>
        <taxon>Streptophyta</taxon>
        <taxon>Embryophyta</taxon>
        <taxon>Tracheophyta</taxon>
        <taxon>Spermatophyta</taxon>
        <taxon>Magnoliopsida</taxon>
        <taxon>eudicotyledons</taxon>
        <taxon>Gunneridae</taxon>
        <taxon>Pentapetalae</taxon>
        <taxon>asterids</taxon>
        <taxon>lamiids</taxon>
        <taxon>Lamiales</taxon>
        <taxon>Orobanchaceae</taxon>
        <taxon>Buchnereae</taxon>
        <taxon>Striga</taxon>
    </lineage>
</organism>
<dbReference type="EMBL" id="BKCP01006183">
    <property type="protein sequence ID" value="GER41682.1"/>
    <property type="molecule type" value="Genomic_DNA"/>
</dbReference>
<reference evidence="3" key="1">
    <citation type="journal article" date="2019" name="Curr. Biol.">
        <title>Genome Sequence of Striga asiatica Provides Insight into the Evolution of Plant Parasitism.</title>
        <authorList>
            <person name="Yoshida S."/>
            <person name="Kim S."/>
            <person name="Wafula E.K."/>
            <person name="Tanskanen J."/>
            <person name="Kim Y.M."/>
            <person name="Honaas L."/>
            <person name="Yang Z."/>
            <person name="Spallek T."/>
            <person name="Conn C.E."/>
            <person name="Ichihashi Y."/>
            <person name="Cheong K."/>
            <person name="Cui S."/>
            <person name="Der J.P."/>
            <person name="Gundlach H."/>
            <person name="Jiao Y."/>
            <person name="Hori C."/>
            <person name="Ishida J.K."/>
            <person name="Kasahara H."/>
            <person name="Kiba T."/>
            <person name="Kim M.S."/>
            <person name="Koo N."/>
            <person name="Laohavisit A."/>
            <person name="Lee Y.H."/>
            <person name="Lumba S."/>
            <person name="McCourt P."/>
            <person name="Mortimer J.C."/>
            <person name="Mutuku J.M."/>
            <person name="Nomura T."/>
            <person name="Sasaki-Sekimoto Y."/>
            <person name="Seto Y."/>
            <person name="Wang Y."/>
            <person name="Wakatake T."/>
            <person name="Sakakibara H."/>
            <person name="Demura T."/>
            <person name="Yamaguchi S."/>
            <person name="Yoneyama K."/>
            <person name="Manabe R.I."/>
            <person name="Nelson D.C."/>
            <person name="Schulman A.H."/>
            <person name="Timko M.P."/>
            <person name="dePamphilis C.W."/>
            <person name="Choi D."/>
            <person name="Shirasu K."/>
        </authorList>
    </citation>
    <scope>NUCLEOTIDE SEQUENCE [LARGE SCALE GENOMIC DNA]</scope>
    <source>
        <strain evidence="3">cv. UVA1</strain>
    </source>
</reference>
<sequence>MRICRSFGARELLNIHLKCVAAILWIITLYSSTPPPSKSRVMSSYSIGFSLKPILGPIEEGPGVLEGPILGTRKLFLFFTMTPGAAPTRSAGEGVVRHPTSGLSLTLGRGVSHDSSRFSSLTPNLPLSVPPMLNELLNLFNFISSTPPELSNNTGGVRPMSLTIKARLLKGQQFQLQQQQMHEKGQCNMRNFTSWVNESNNWLANDNQQTEFPNANEIINNCATLAEDITWNDGLWDFSDLLGSINENDDFQQNFGTTNY</sequence>
<dbReference type="GO" id="GO:0032259">
    <property type="term" value="P:methylation"/>
    <property type="evidence" value="ECO:0007669"/>
    <property type="project" value="UniProtKB-KW"/>
</dbReference>
<proteinExistence type="predicted"/>
<keyword evidence="1" id="KW-0812">Transmembrane</keyword>
<evidence type="ECO:0000313" key="2">
    <source>
        <dbReference type="EMBL" id="GER41682.1"/>
    </source>
</evidence>
<dbReference type="Proteomes" id="UP000325081">
    <property type="component" value="Unassembled WGS sequence"/>
</dbReference>
<keyword evidence="3" id="KW-1185">Reference proteome</keyword>
<keyword evidence="2" id="KW-0808">Transferase</keyword>
<name>A0A5A7Q9N7_STRAF</name>
<dbReference type="GO" id="GO:0008168">
    <property type="term" value="F:methyltransferase activity"/>
    <property type="evidence" value="ECO:0007669"/>
    <property type="project" value="UniProtKB-KW"/>
</dbReference>
<keyword evidence="1" id="KW-0472">Membrane</keyword>
<keyword evidence="2" id="KW-0489">Methyltransferase</keyword>